<gene>
    <name evidence="3" type="ORF">SCHCODRAFT_256723</name>
</gene>
<dbReference type="OMA" id="HETVCIN"/>
<dbReference type="InParanoid" id="D8Q2U3"/>
<organism evidence="4">
    <name type="scientific">Schizophyllum commune (strain H4-8 / FGSC 9210)</name>
    <name type="common">Split gill fungus</name>
    <dbReference type="NCBI Taxonomy" id="578458"/>
    <lineage>
        <taxon>Eukaryota</taxon>
        <taxon>Fungi</taxon>
        <taxon>Dikarya</taxon>
        <taxon>Basidiomycota</taxon>
        <taxon>Agaricomycotina</taxon>
        <taxon>Agaricomycetes</taxon>
        <taxon>Agaricomycetidae</taxon>
        <taxon>Agaricales</taxon>
        <taxon>Schizophyllaceae</taxon>
        <taxon>Schizophyllum</taxon>
    </lineage>
</organism>
<dbReference type="PANTHER" id="PTHR38248:SF2">
    <property type="entry name" value="FUNK1 11"/>
    <property type="match status" value="1"/>
</dbReference>
<feature type="compositionally biased region" description="Low complexity" evidence="1">
    <location>
        <begin position="677"/>
        <end position="692"/>
    </location>
</feature>
<evidence type="ECO:0000256" key="1">
    <source>
        <dbReference type="SAM" id="MobiDB-lite"/>
    </source>
</evidence>
<dbReference type="GeneID" id="9592767"/>
<sequence length="819" mass="91633">MGNTSKGCDGDFYASPLASAEYRVASLQNYPQTSLTPLPIQPLPDLLALRANELEEIKRHTIDVKRVHATLFPDDRFPLKPRAMVRALDRNLYDLKARRWLSAQFYPPTPLSSLERVSATAAFLNEITRCCWLAYAALRLPSSFTPRQWTVAETSRTSATGDVDSHYSLVLADAGLRTLRWQDVLCDVEIVADASELPEALQRLSSGAAHVLATQDDRIFHLGLALAGDKYQLAYFDCAGRVLSAVYDMHEYPMYFLRILMGLTMLDKSSIGKDPSFVSRGGQRFLTVANREYEVIETLAIDKRVIGHGTVYWRCRRENGNDVIVKSAWANVHQSPTEGDLFRAACSCRGTPELVCEERVFRSDGKPWSTMWIRDTLSGQDRLRFIRRIRPLELRRLVLDSTGRPLKEFASKDELLLVLKDTIRTHETMFRSGRRILQCNISDTSIMLHQPSSSPRRRGLFVDLSRAAWVSGYGPDGFVSVGSRTDCLPFQACHLTRQPDSTTHHLPQHDLESYIHLLMYICASYSGPSNTPRKNFDIRDSPMAPWYNSDSEEKCRIMTTLPDVEFRGFLDDLFDPYFDDLKGLVCELRTLLLRRCDRGRPPDHEDVLEVFDRHIAALQTPPLQPEPAPAPRQRALEIPMAVETRRKGFVKRKLACAPLAERAALAAATPPPAPAMPIATLASPTSPTAAPTAPSPVALPPAVARPSPPPPQSTSRTIPSPRPCPSRPMTRAMKRRLAESRRAVSPPSDDSDRTLVDTTPERKGSLPESPSPKRKLSPSPSSEDRRPSPRRSKRLASPDAPSDEPPLQATRASKRRKVA</sequence>
<keyword evidence="4" id="KW-1185">Reference proteome</keyword>
<protein>
    <recommendedName>
        <fullName evidence="2">Fungal-type protein kinase domain-containing protein</fullName>
    </recommendedName>
</protein>
<dbReference type="Pfam" id="PF17667">
    <property type="entry name" value="Pkinase_fungal"/>
    <property type="match status" value="1"/>
</dbReference>
<feature type="compositionally biased region" description="Basic and acidic residues" evidence="1">
    <location>
        <begin position="750"/>
        <end position="765"/>
    </location>
</feature>
<dbReference type="PANTHER" id="PTHR38248">
    <property type="entry name" value="FUNK1 6"/>
    <property type="match status" value="1"/>
</dbReference>
<dbReference type="Proteomes" id="UP000007431">
    <property type="component" value="Unassembled WGS sequence"/>
</dbReference>
<dbReference type="KEGG" id="scm:SCHCO_02686193"/>
<feature type="domain" description="Fungal-type protein kinase" evidence="2">
    <location>
        <begin position="178"/>
        <end position="522"/>
    </location>
</feature>
<dbReference type="VEuPathDB" id="FungiDB:SCHCODRAFT_02686193"/>
<dbReference type="HOGENOM" id="CLU_018259_0_0_1"/>
<name>D8Q2U3_SCHCM</name>
<reference evidence="3 4" key="1">
    <citation type="journal article" date="2010" name="Nat. Biotechnol.">
        <title>Genome sequence of the model mushroom Schizophyllum commune.</title>
        <authorList>
            <person name="Ohm R.A."/>
            <person name="de Jong J.F."/>
            <person name="Lugones L.G."/>
            <person name="Aerts A."/>
            <person name="Kothe E."/>
            <person name="Stajich J.E."/>
            <person name="de Vries R.P."/>
            <person name="Record E."/>
            <person name="Levasseur A."/>
            <person name="Baker S.E."/>
            <person name="Bartholomew K.A."/>
            <person name="Coutinho P.M."/>
            <person name="Erdmann S."/>
            <person name="Fowler T.J."/>
            <person name="Gathman A.C."/>
            <person name="Lombard V."/>
            <person name="Henrissat B."/>
            <person name="Knabe N."/>
            <person name="Kuees U."/>
            <person name="Lilly W.W."/>
            <person name="Lindquist E."/>
            <person name="Lucas S."/>
            <person name="Magnuson J.K."/>
            <person name="Piumi F."/>
            <person name="Raudaskoski M."/>
            <person name="Salamov A."/>
            <person name="Schmutz J."/>
            <person name="Schwarze F.W.M.R."/>
            <person name="vanKuyk P.A."/>
            <person name="Horton J.S."/>
            <person name="Grigoriev I.V."/>
            <person name="Woesten H.A.B."/>
        </authorList>
    </citation>
    <scope>NUCLEOTIDE SEQUENCE [LARGE SCALE GENOMIC DNA]</scope>
    <source>
        <strain evidence="4">H4-8 / FGSC 9210</strain>
    </source>
</reference>
<accession>D8Q2U3</accession>
<evidence type="ECO:0000313" key="3">
    <source>
        <dbReference type="EMBL" id="EFI98185.1"/>
    </source>
</evidence>
<evidence type="ECO:0000313" key="4">
    <source>
        <dbReference type="Proteomes" id="UP000007431"/>
    </source>
</evidence>
<feature type="region of interest" description="Disordered" evidence="1">
    <location>
        <begin position="677"/>
        <end position="819"/>
    </location>
</feature>
<dbReference type="STRING" id="578458.D8Q2U3"/>
<dbReference type="InterPro" id="IPR040976">
    <property type="entry name" value="Pkinase_fungal"/>
</dbReference>
<evidence type="ECO:0000259" key="2">
    <source>
        <dbReference type="Pfam" id="PF17667"/>
    </source>
</evidence>
<dbReference type="EMBL" id="GL377305">
    <property type="protein sequence ID" value="EFI98185.1"/>
    <property type="molecule type" value="Genomic_DNA"/>
</dbReference>
<dbReference type="RefSeq" id="XP_003033088.1">
    <property type="nucleotide sequence ID" value="XM_003033042.1"/>
</dbReference>
<proteinExistence type="predicted"/>
<dbReference type="eggNOG" id="ENOG502S5WB">
    <property type="taxonomic scope" value="Eukaryota"/>
</dbReference>
<dbReference type="OrthoDB" id="5584477at2759"/>
<dbReference type="AlphaFoldDB" id="D8Q2U3"/>